<evidence type="ECO:0000313" key="3">
    <source>
        <dbReference type="Proteomes" id="UP000676649"/>
    </source>
</evidence>
<accession>A0A975MKJ3</accession>
<feature type="transmembrane region" description="Helical" evidence="1">
    <location>
        <begin position="68"/>
        <end position="86"/>
    </location>
</feature>
<keyword evidence="1" id="KW-0472">Membrane</keyword>
<organism evidence="2 3">
    <name type="scientific">Methylomonas paludis</name>
    <dbReference type="NCBI Taxonomy" id="1173101"/>
    <lineage>
        <taxon>Bacteria</taxon>
        <taxon>Pseudomonadati</taxon>
        <taxon>Pseudomonadota</taxon>
        <taxon>Gammaproteobacteria</taxon>
        <taxon>Methylococcales</taxon>
        <taxon>Methylococcaceae</taxon>
        <taxon>Methylomonas</taxon>
    </lineage>
</organism>
<feature type="transmembrane region" description="Helical" evidence="1">
    <location>
        <begin position="93"/>
        <end position="112"/>
    </location>
</feature>
<feature type="transmembrane region" description="Helical" evidence="1">
    <location>
        <begin position="6"/>
        <end position="23"/>
    </location>
</feature>
<dbReference type="InterPro" id="IPR007360">
    <property type="entry name" value="SirB"/>
</dbReference>
<dbReference type="Pfam" id="PF04247">
    <property type="entry name" value="SirB"/>
    <property type="match status" value="1"/>
</dbReference>
<evidence type="ECO:0000256" key="1">
    <source>
        <dbReference type="SAM" id="Phobius"/>
    </source>
</evidence>
<dbReference type="EMBL" id="CP073754">
    <property type="protein sequence ID" value="QWF69487.1"/>
    <property type="molecule type" value="Genomic_DNA"/>
</dbReference>
<reference evidence="2" key="1">
    <citation type="submission" date="2021-04" db="EMBL/GenBank/DDBJ databases">
        <title>Draft genome sequence data of methanotrophic Methylovulum sp. strain S1L and Methylomonas sp. strain S2AM isolated from boreal lake water columns.</title>
        <authorList>
            <person name="Rissanen A.J."/>
            <person name="Mangayil R."/>
            <person name="Svenning M.M."/>
            <person name="Khanongnuch R."/>
        </authorList>
    </citation>
    <scope>NUCLEOTIDE SEQUENCE</scope>
    <source>
        <strain evidence="2">S2AM</strain>
    </source>
</reference>
<proteinExistence type="predicted"/>
<dbReference type="RefSeq" id="WP_215579543.1">
    <property type="nucleotide sequence ID" value="NZ_CP073754.1"/>
</dbReference>
<protein>
    <submittedName>
        <fullName evidence="2">SirB2 family protein</fullName>
    </submittedName>
</protein>
<dbReference type="PANTHER" id="PTHR39594">
    <property type="entry name" value="PROTEIN YCHQ"/>
    <property type="match status" value="1"/>
</dbReference>
<dbReference type="AlphaFoldDB" id="A0A975MKJ3"/>
<gene>
    <name evidence="2" type="ORF">KEF85_08835</name>
</gene>
<dbReference type="PANTHER" id="PTHR39594:SF1">
    <property type="entry name" value="PROTEIN YCHQ"/>
    <property type="match status" value="1"/>
</dbReference>
<keyword evidence="1" id="KW-1133">Transmembrane helix</keyword>
<keyword evidence="3" id="KW-1185">Reference proteome</keyword>
<dbReference type="KEGG" id="mpad:KEF85_08835"/>
<name>A0A975MKJ3_9GAMM</name>
<sequence>MLKHLHLLFVAVVIILFVIRVFLAQYKPELLANKWLKIAPHALAGLLLLSGIALVFEGNWLSGEYGWIIAKLLGMFGFIALGLVTIRSQGDKRWYAFAGALLVLIYIIRVAFTKQAFFFL</sequence>
<feature type="transmembrane region" description="Helical" evidence="1">
    <location>
        <begin position="35"/>
        <end position="56"/>
    </location>
</feature>
<evidence type="ECO:0000313" key="2">
    <source>
        <dbReference type="EMBL" id="QWF69487.1"/>
    </source>
</evidence>
<dbReference type="PIRSF" id="PIRSF005610">
    <property type="entry name" value="SirB"/>
    <property type="match status" value="1"/>
</dbReference>
<dbReference type="Proteomes" id="UP000676649">
    <property type="component" value="Chromosome"/>
</dbReference>
<dbReference type="GO" id="GO:0005886">
    <property type="term" value="C:plasma membrane"/>
    <property type="evidence" value="ECO:0007669"/>
    <property type="project" value="TreeGrafter"/>
</dbReference>
<keyword evidence="1" id="KW-0812">Transmembrane</keyword>